<name>A0A7U4LGM8_9SPHN</name>
<dbReference type="GO" id="GO:0004803">
    <property type="term" value="F:transposase activity"/>
    <property type="evidence" value="ECO:0007669"/>
    <property type="project" value="InterPro"/>
</dbReference>
<reference evidence="3 4" key="1">
    <citation type="journal article" date="2015" name="Int. J. Syst. Evol. Microbiol.">
        <title>Sphingomonas hengshuiensis sp. nov., isolated from lake wetland.</title>
        <authorList>
            <person name="Wei S."/>
            <person name="Wang T."/>
            <person name="Liu H."/>
            <person name="Zhang C."/>
            <person name="Guo J."/>
            <person name="Wang Q."/>
            <person name="Liang K."/>
            <person name="Zhang Z."/>
        </authorList>
    </citation>
    <scope>NUCLEOTIDE SEQUENCE [LARGE SCALE GENOMIC DNA]</scope>
    <source>
        <strain evidence="3 4">WHSC-8</strain>
    </source>
</reference>
<keyword evidence="4" id="KW-1185">Reference proteome</keyword>
<dbReference type="InterPro" id="IPR003346">
    <property type="entry name" value="Transposase_20"/>
</dbReference>
<evidence type="ECO:0000259" key="2">
    <source>
        <dbReference type="Pfam" id="PF02371"/>
    </source>
</evidence>
<dbReference type="Proteomes" id="UP000032300">
    <property type="component" value="Chromosome"/>
</dbReference>
<dbReference type="Pfam" id="PF02371">
    <property type="entry name" value="Transposase_20"/>
    <property type="match status" value="1"/>
</dbReference>
<dbReference type="GO" id="GO:0003677">
    <property type="term" value="F:DNA binding"/>
    <property type="evidence" value="ECO:0007669"/>
    <property type="project" value="InterPro"/>
</dbReference>
<proteinExistence type="predicted"/>
<evidence type="ECO:0000259" key="1">
    <source>
        <dbReference type="Pfam" id="PF01548"/>
    </source>
</evidence>
<dbReference type="KEGG" id="sphi:TS85_20960"/>
<feature type="domain" description="Transposase IS116/IS110/IS902 C-terminal" evidence="2">
    <location>
        <begin position="187"/>
        <end position="263"/>
    </location>
</feature>
<organism evidence="3 4">
    <name type="scientific">Sphingomonas hengshuiensis</name>
    <dbReference type="NCBI Taxonomy" id="1609977"/>
    <lineage>
        <taxon>Bacteria</taxon>
        <taxon>Pseudomonadati</taxon>
        <taxon>Pseudomonadota</taxon>
        <taxon>Alphaproteobacteria</taxon>
        <taxon>Sphingomonadales</taxon>
        <taxon>Sphingomonadaceae</taxon>
        <taxon>Sphingomonas</taxon>
    </lineage>
</organism>
<sequence length="315" mass="34139">MRNLCGVDVSKAWLDSWSAGRYQRFANTAEGVAQLLAFCREHSVELVVMEASGGVEQAAFLALWKQGQPCAIANPRAVRSFADAMGNLEKTDRIDAEMIAGYADARQLVATPPPSEDQRRLTALTARLRQVTADLSVQKQRLHSTSEPTALASLKEAIALFNRQAKALAAQIAALITADPLWAELDKTIRSIKGLADRTVAVLLADLPELGTLSNKAIAKLAGLAPLANDSGQRNGRRRVRGGRPSVRSILYLVADVARKYDDDLASFRDRLLAQGKAKMVVRIALARKLLVRLNAKARDAKGDMATMLAPAFSE</sequence>
<dbReference type="Pfam" id="PF01548">
    <property type="entry name" value="DEDD_Tnp_IS110"/>
    <property type="match status" value="1"/>
</dbReference>
<evidence type="ECO:0000313" key="4">
    <source>
        <dbReference type="Proteomes" id="UP000032300"/>
    </source>
</evidence>
<dbReference type="AlphaFoldDB" id="A0A7U4LGM8"/>
<dbReference type="PANTHER" id="PTHR33055:SF13">
    <property type="entry name" value="TRANSPOSASE"/>
    <property type="match status" value="1"/>
</dbReference>
<gene>
    <name evidence="3" type="ORF">TS85_20960</name>
</gene>
<dbReference type="GO" id="GO:0006313">
    <property type="term" value="P:DNA transposition"/>
    <property type="evidence" value="ECO:0007669"/>
    <property type="project" value="InterPro"/>
</dbReference>
<evidence type="ECO:0000313" key="3">
    <source>
        <dbReference type="EMBL" id="AJP73737.1"/>
    </source>
</evidence>
<dbReference type="InterPro" id="IPR002525">
    <property type="entry name" value="Transp_IS110-like_N"/>
</dbReference>
<dbReference type="EMBL" id="CP010836">
    <property type="protein sequence ID" value="AJP73737.1"/>
    <property type="molecule type" value="Genomic_DNA"/>
</dbReference>
<dbReference type="NCBIfam" id="NF033542">
    <property type="entry name" value="transpos_IS110"/>
    <property type="match status" value="1"/>
</dbReference>
<dbReference type="RefSeq" id="WP_044334807.1">
    <property type="nucleotide sequence ID" value="NZ_CP010836.1"/>
</dbReference>
<protein>
    <submittedName>
        <fullName evidence="3">Transposase</fullName>
    </submittedName>
</protein>
<accession>A0A7U4LGM8</accession>
<reference evidence="3 4" key="2">
    <citation type="submission" date="2015-02" db="EMBL/GenBank/DDBJ databases">
        <title>The complete genome of Sphingomonas hengshuiensis sp. WHSC-8 isolated from soil of Hengshui Lake.</title>
        <authorList>
            <person name="Wei S."/>
            <person name="Guo J."/>
            <person name="Su C."/>
            <person name="Wu R."/>
            <person name="Zhang Z."/>
            <person name="Liang K."/>
            <person name="Li H."/>
            <person name="Wang T."/>
            <person name="Liu H."/>
            <person name="Zhang C."/>
            <person name="Li Z."/>
            <person name="Wang Q."/>
            <person name="Meng J."/>
        </authorList>
    </citation>
    <scope>NUCLEOTIDE SEQUENCE [LARGE SCALE GENOMIC DNA]</scope>
    <source>
        <strain evidence="3 4">WHSC-8</strain>
    </source>
</reference>
<dbReference type="InterPro" id="IPR047650">
    <property type="entry name" value="Transpos_IS110"/>
</dbReference>
<dbReference type="PANTHER" id="PTHR33055">
    <property type="entry name" value="TRANSPOSASE FOR INSERTION SEQUENCE ELEMENT IS1111A"/>
    <property type="match status" value="1"/>
</dbReference>
<feature type="domain" description="Transposase IS110-like N-terminal" evidence="1">
    <location>
        <begin position="22"/>
        <end position="144"/>
    </location>
</feature>